<evidence type="ECO:0000256" key="3">
    <source>
        <dbReference type="ARBA" id="ARBA00023212"/>
    </source>
</evidence>
<evidence type="ECO:0000256" key="6">
    <source>
        <dbReference type="SAM" id="MobiDB-lite"/>
    </source>
</evidence>
<dbReference type="PANTHER" id="PTHR46126:SF1">
    <property type="entry name" value="DYNACTIN SUBUNIT 5"/>
    <property type="match status" value="1"/>
</dbReference>
<accession>A0A7S4KMN9</accession>
<evidence type="ECO:0000313" key="7">
    <source>
        <dbReference type="EMBL" id="CAE2299837.1"/>
    </source>
</evidence>
<gene>
    <name evidence="7" type="ORF">NAES01612_LOCUS8736</name>
</gene>
<keyword evidence="2" id="KW-0963">Cytoplasm</keyword>
<dbReference type="Pfam" id="PF21711">
    <property type="entry name" value="DCTN5"/>
    <property type="match status" value="1"/>
</dbReference>
<dbReference type="GO" id="GO:0005869">
    <property type="term" value="C:dynactin complex"/>
    <property type="evidence" value="ECO:0007669"/>
    <property type="project" value="TreeGrafter"/>
</dbReference>
<name>A0A7S4KMN9_9EUKA</name>
<evidence type="ECO:0000256" key="5">
    <source>
        <dbReference type="ARBA" id="ARBA00034865"/>
    </source>
</evidence>
<sequence>MEEFPASAEKFYITTSTGNLVSRKSVLCDPQRIRLGGKTIIEDDATLRGDLARVTVGKYCLIGRQTVIRPPFKNISGGLVFFPMKIGDYVTIGEQTVLSAAVVEDNVRIGKDCIIGKRCVLKASCEIADGTILPPDTTVPSFTKYGGHPGTVIGELPESFAKMQEQIAVQRYNNLPKSASSSSSSRPSSGRSSAASSSSRSSAATGRASARMSASTSSVRSSSSSSSARRAAAPSSSSASASSASVSGPSSAEMKE</sequence>
<comment type="similarity">
    <text evidence="4">Belongs to the dynactin subunits 5/6 family. Dynactin subunit 5 subfamily.</text>
</comment>
<dbReference type="PANTHER" id="PTHR46126">
    <property type="entry name" value="DYNACTIN SUBUNIT 5"/>
    <property type="match status" value="1"/>
</dbReference>
<dbReference type="CDD" id="cd03359">
    <property type="entry name" value="LbH_Dynactin_5"/>
    <property type="match status" value="1"/>
</dbReference>
<organism evidence="7">
    <name type="scientific">Paramoeba aestuarina</name>
    <dbReference type="NCBI Taxonomy" id="180227"/>
    <lineage>
        <taxon>Eukaryota</taxon>
        <taxon>Amoebozoa</taxon>
        <taxon>Discosea</taxon>
        <taxon>Flabellinia</taxon>
        <taxon>Dactylopodida</taxon>
        <taxon>Paramoebidae</taxon>
        <taxon>Paramoeba</taxon>
    </lineage>
</organism>
<proteinExistence type="inferred from homology"/>
<feature type="region of interest" description="Disordered" evidence="6">
    <location>
        <begin position="175"/>
        <end position="256"/>
    </location>
</feature>
<dbReference type="InterPro" id="IPR047125">
    <property type="entry name" value="DCTN5"/>
</dbReference>
<reference evidence="7" key="1">
    <citation type="submission" date="2021-01" db="EMBL/GenBank/DDBJ databases">
        <authorList>
            <person name="Corre E."/>
            <person name="Pelletier E."/>
            <person name="Niang G."/>
            <person name="Scheremetjew M."/>
            <person name="Finn R."/>
            <person name="Kale V."/>
            <person name="Holt S."/>
            <person name="Cochrane G."/>
            <person name="Meng A."/>
            <person name="Brown T."/>
            <person name="Cohen L."/>
        </authorList>
    </citation>
    <scope>NUCLEOTIDE SEQUENCE</scope>
    <source>
        <strain evidence="7">SoJaBio B1-5/56/2</strain>
    </source>
</reference>
<evidence type="ECO:0000256" key="1">
    <source>
        <dbReference type="ARBA" id="ARBA00004245"/>
    </source>
</evidence>
<dbReference type="Gene3D" id="2.160.10.10">
    <property type="entry name" value="Hexapeptide repeat proteins"/>
    <property type="match status" value="1"/>
</dbReference>
<dbReference type="SUPFAM" id="SSF51161">
    <property type="entry name" value="Trimeric LpxA-like enzymes"/>
    <property type="match status" value="1"/>
</dbReference>
<evidence type="ECO:0000256" key="2">
    <source>
        <dbReference type="ARBA" id="ARBA00022490"/>
    </source>
</evidence>
<dbReference type="InterPro" id="IPR011004">
    <property type="entry name" value="Trimer_LpxA-like_sf"/>
</dbReference>
<protein>
    <recommendedName>
        <fullName evidence="5">Dynactin subunit 5</fullName>
    </recommendedName>
</protein>
<feature type="compositionally biased region" description="Low complexity" evidence="6">
    <location>
        <begin position="178"/>
        <end position="256"/>
    </location>
</feature>
<dbReference type="EMBL" id="HBKR01013172">
    <property type="protein sequence ID" value="CAE2299837.1"/>
    <property type="molecule type" value="Transcribed_RNA"/>
</dbReference>
<evidence type="ECO:0000256" key="4">
    <source>
        <dbReference type="ARBA" id="ARBA00034706"/>
    </source>
</evidence>
<comment type="subcellular location">
    <subcellularLocation>
        <location evidence="1">Cytoplasm</location>
        <location evidence="1">Cytoskeleton</location>
    </subcellularLocation>
</comment>
<keyword evidence="3" id="KW-0206">Cytoskeleton</keyword>
<dbReference type="AlphaFoldDB" id="A0A7S4KMN9"/>